<sequence length="349" mass="36773">MADARKARPTPLQPNMSDVARHAGVAIGTVSNTLNNPEKVREPTRLRVQASIEALGFVRNDAARSLAAGSSNTVGIVLVDMGNSFFVDIARGAEATLREQGMNLLIANSDIEIEKQLSNLEVFEQARVAGIILAPLDPHITNSLVSKAVSRPLVLVNYAAEDARYAGVVADEHYGGYIAAQHLISLGRKNLVFAGGPIKLQAVAERLAGAGQAVSETPGTVLTLIETTGMNISHGRTAGSRIAAQDACVDGVVAASDLLAIGIIQVLEQQAGRRIPEDVAVVGYDNNHFASESTTPVTTISQPGEDMGRAAAELLLAEIRGEDEGGRSTIVLRPHLITRASTVATRNRV</sequence>
<dbReference type="InterPro" id="IPR010982">
    <property type="entry name" value="Lambda_DNA-bd_dom_sf"/>
</dbReference>
<evidence type="ECO:0000313" key="6">
    <source>
        <dbReference type="Proteomes" id="UP000256709"/>
    </source>
</evidence>
<keyword evidence="1" id="KW-0805">Transcription regulation</keyword>
<evidence type="ECO:0000259" key="4">
    <source>
        <dbReference type="PROSITE" id="PS50932"/>
    </source>
</evidence>
<dbReference type="Proteomes" id="UP000256709">
    <property type="component" value="Unassembled WGS sequence"/>
</dbReference>
<gene>
    <name evidence="5" type="ORF">B7R21_08590</name>
</gene>
<organism evidence="5 6">
    <name type="scientific">Subtercola boreus</name>
    <dbReference type="NCBI Taxonomy" id="120213"/>
    <lineage>
        <taxon>Bacteria</taxon>
        <taxon>Bacillati</taxon>
        <taxon>Actinomycetota</taxon>
        <taxon>Actinomycetes</taxon>
        <taxon>Micrococcales</taxon>
        <taxon>Microbacteriaceae</taxon>
        <taxon>Subtercola</taxon>
    </lineage>
</organism>
<dbReference type="Pfam" id="PF00356">
    <property type="entry name" value="LacI"/>
    <property type="match status" value="1"/>
</dbReference>
<dbReference type="SUPFAM" id="SSF47413">
    <property type="entry name" value="lambda repressor-like DNA-binding domains"/>
    <property type="match status" value="1"/>
</dbReference>
<dbReference type="Pfam" id="PF13377">
    <property type="entry name" value="Peripla_BP_3"/>
    <property type="match status" value="1"/>
</dbReference>
<dbReference type="Gene3D" id="3.40.50.2300">
    <property type="match status" value="2"/>
</dbReference>
<keyword evidence="3" id="KW-0804">Transcription</keyword>
<keyword evidence="2" id="KW-0238">DNA-binding</keyword>
<evidence type="ECO:0000256" key="1">
    <source>
        <dbReference type="ARBA" id="ARBA00023015"/>
    </source>
</evidence>
<comment type="caution">
    <text evidence="5">The sequence shown here is derived from an EMBL/GenBank/DDBJ whole genome shotgun (WGS) entry which is preliminary data.</text>
</comment>
<dbReference type="PROSITE" id="PS50932">
    <property type="entry name" value="HTH_LACI_2"/>
    <property type="match status" value="1"/>
</dbReference>
<name>A0A3E0VU41_9MICO</name>
<evidence type="ECO:0000313" key="5">
    <source>
        <dbReference type="EMBL" id="RFA13261.1"/>
    </source>
</evidence>
<dbReference type="EMBL" id="NBXA01000019">
    <property type="protein sequence ID" value="RFA13261.1"/>
    <property type="molecule type" value="Genomic_DNA"/>
</dbReference>
<dbReference type="SMART" id="SM00354">
    <property type="entry name" value="HTH_LACI"/>
    <property type="match status" value="1"/>
</dbReference>
<proteinExistence type="predicted"/>
<evidence type="ECO:0000256" key="3">
    <source>
        <dbReference type="ARBA" id="ARBA00023163"/>
    </source>
</evidence>
<dbReference type="InterPro" id="IPR000843">
    <property type="entry name" value="HTH_LacI"/>
</dbReference>
<dbReference type="SUPFAM" id="SSF53822">
    <property type="entry name" value="Periplasmic binding protein-like I"/>
    <property type="match status" value="1"/>
</dbReference>
<dbReference type="GO" id="GO:0000976">
    <property type="term" value="F:transcription cis-regulatory region binding"/>
    <property type="evidence" value="ECO:0007669"/>
    <property type="project" value="TreeGrafter"/>
</dbReference>
<accession>A0A3E0VU41</accession>
<dbReference type="OrthoDB" id="37081at2"/>
<dbReference type="Gene3D" id="1.10.260.40">
    <property type="entry name" value="lambda repressor-like DNA-binding domains"/>
    <property type="match status" value="1"/>
</dbReference>
<feature type="domain" description="HTH lacI-type" evidence="4">
    <location>
        <begin position="14"/>
        <end position="68"/>
    </location>
</feature>
<dbReference type="InterPro" id="IPR046335">
    <property type="entry name" value="LacI/GalR-like_sensor"/>
</dbReference>
<protein>
    <recommendedName>
        <fullName evidence="4">HTH lacI-type domain-containing protein</fullName>
    </recommendedName>
</protein>
<dbReference type="InterPro" id="IPR028082">
    <property type="entry name" value="Peripla_BP_I"/>
</dbReference>
<dbReference type="GO" id="GO:0003700">
    <property type="term" value="F:DNA-binding transcription factor activity"/>
    <property type="evidence" value="ECO:0007669"/>
    <property type="project" value="TreeGrafter"/>
</dbReference>
<dbReference type="AlphaFoldDB" id="A0A3E0VU41"/>
<dbReference type="CDD" id="cd06267">
    <property type="entry name" value="PBP1_LacI_sugar_binding-like"/>
    <property type="match status" value="1"/>
</dbReference>
<evidence type="ECO:0000256" key="2">
    <source>
        <dbReference type="ARBA" id="ARBA00023125"/>
    </source>
</evidence>
<dbReference type="CDD" id="cd01392">
    <property type="entry name" value="HTH_LacI"/>
    <property type="match status" value="1"/>
</dbReference>
<dbReference type="PANTHER" id="PTHR30146">
    <property type="entry name" value="LACI-RELATED TRANSCRIPTIONAL REPRESSOR"/>
    <property type="match status" value="1"/>
</dbReference>
<dbReference type="PANTHER" id="PTHR30146:SF109">
    <property type="entry name" value="HTH-TYPE TRANSCRIPTIONAL REGULATOR GALS"/>
    <property type="match status" value="1"/>
</dbReference>
<reference evidence="5 6" key="1">
    <citation type="submission" date="2017-04" db="EMBL/GenBank/DDBJ databases">
        <title>Comparative genome analysis of Subtercola boreus.</title>
        <authorList>
            <person name="Cho Y.-J."/>
            <person name="Cho A."/>
            <person name="Kim O.-S."/>
            <person name="Lee J.-I."/>
        </authorList>
    </citation>
    <scope>NUCLEOTIDE SEQUENCE [LARGE SCALE GENOMIC DNA]</scope>
    <source>
        <strain evidence="5 6">P27444</strain>
    </source>
</reference>